<comment type="caution">
    <text evidence="2">The sequence shown here is derived from an EMBL/GenBank/DDBJ whole genome shotgun (WGS) entry which is preliminary data.</text>
</comment>
<evidence type="ECO:0000256" key="1">
    <source>
        <dbReference type="SAM" id="MobiDB-lite"/>
    </source>
</evidence>
<proteinExistence type="predicted"/>
<reference evidence="2 3" key="1">
    <citation type="journal article" date="2013" name="PLoS ONE">
        <title>Predicting the Proteins of Angomonas deanei, Strigomonas culicis and Their Respective Endosymbionts Reveals New Aspects of the Trypanosomatidae Family.</title>
        <authorList>
            <person name="Motta M.C."/>
            <person name="Martins A.C."/>
            <person name="de Souza S.S."/>
            <person name="Catta-Preta C.M."/>
            <person name="Silva R."/>
            <person name="Klein C.C."/>
            <person name="de Almeida L.G."/>
            <person name="de Lima Cunha O."/>
            <person name="Ciapina L.P."/>
            <person name="Brocchi M."/>
            <person name="Colabardini A.C."/>
            <person name="de Araujo Lima B."/>
            <person name="Machado C.R."/>
            <person name="de Almeida Soares C.M."/>
            <person name="Probst C.M."/>
            <person name="de Menezes C.B."/>
            <person name="Thompson C.E."/>
            <person name="Bartholomeu D.C."/>
            <person name="Gradia D.F."/>
            <person name="Pavoni D.P."/>
            <person name="Grisard E.C."/>
            <person name="Fantinatti-Garboggini F."/>
            <person name="Marchini F.K."/>
            <person name="Rodrigues-Luiz G.F."/>
            <person name="Wagner G."/>
            <person name="Goldman G.H."/>
            <person name="Fietto J.L."/>
            <person name="Elias M.C."/>
            <person name="Goldman M.H."/>
            <person name="Sagot M.F."/>
            <person name="Pereira M."/>
            <person name="Stoco P.H."/>
            <person name="de Mendonca-Neto R.P."/>
            <person name="Teixeira S.M."/>
            <person name="Maciel T.E."/>
            <person name="de Oliveira Mendes T.A."/>
            <person name="Urmenyi T.P."/>
            <person name="de Souza W."/>
            <person name="Schenkman S."/>
            <person name="de Vasconcelos A.T."/>
        </authorList>
    </citation>
    <scope>NUCLEOTIDE SEQUENCE [LARGE SCALE GENOMIC DNA]</scope>
</reference>
<evidence type="ECO:0000313" key="3">
    <source>
        <dbReference type="Proteomes" id="UP000015354"/>
    </source>
</evidence>
<dbReference type="EMBL" id="ATMH01010603">
    <property type="protein sequence ID" value="EPY17226.1"/>
    <property type="molecule type" value="Genomic_DNA"/>
</dbReference>
<gene>
    <name evidence="2" type="ORF">STCU_10748</name>
</gene>
<organism evidence="2 3">
    <name type="scientific">Strigomonas culicis</name>
    <dbReference type="NCBI Taxonomy" id="28005"/>
    <lineage>
        <taxon>Eukaryota</taxon>
        <taxon>Discoba</taxon>
        <taxon>Euglenozoa</taxon>
        <taxon>Kinetoplastea</taxon>
        <taxon>Metakinetoplastina</taxon>
        <taxon>Trypanosomatida</taxon>
        <taxon>Trypanosomatidae</taxon>
        <taxon>Strigomonadinae</taxon>
        <taxon>Strigomonas</taxon>
    </lineage>
</organism>
<name>S9URK8_9TRYP</name>
<protein>
    <submittedName>
        <fullName evidence="2">Uncharacterized protein</fullName>
    </submittedName>
</protein>
<keyword evidence="3" id="KW-1185">Reference proteome</keyword>
<dbReference type="Proteomes" id="UP000015354">
    <property type="component" value="Unassembled WGS sequence"/>
</dbReference>
<accession>S9URK8</accession>
<feature type="region of interest" description="Disordered" evidence="1">
    <location>
        <begin position="322"/>
        <end position="349"/>
    </location>
</feature>
<sequence>MIIVITRRSRSSGGIARHAVHHFQTRFDPGTHAVDACLCARRGRHRAVHPLEVVPPTHTPLDGQPHIIHTYHLARKAHKRKRSYAAPQLMDVPRRQVQQEAERHLAHPLHIRPEEVVGRAARLVRGRQPQCGVRRRPLSHRLHELPPALAKARGEGDAAVRQEHMVVEIPRRPAQAGQIEPQQRGVVDRVEPCRAGARAARAQEGNETRRYVAQKHADAAVDDSLRVRQRGRPNGAHVHEQEEALAQQRMELSRDVKCVLDLWQQRSDLTLQHPRSLRHARRLIPAVVRRRVCFMQRETHGFQEKYHFTYALVTQPRRYFHPRRMPHRGAGGAALGRRRRGSVKTELDA</sequence>
<dbReference type="AlphaFoldDB" id="S9URK8"/>
<evidence type="ECO:0000313" key="2">
    <source>
        <dbReference type="EMBL" id="EPY17226.1"/>
    </source>
</evidence>